<reference evidence="3 4" key="1">
    <citation type="submission" date="2024-07" db="EMBL/GenBank/DDBJ databases">
        <title>Section-level genome sequencing and comparative genomics of Aspergillus sections Usti and Cavernicolus.</title>
        <authorList>
            <consortium name="Lawrence Berkeley National Laboratory"/>
            <person name="Nybo J.L."/>
            <person name="Vesth T.C."/>
            <person name="Theobald S."/>
            <person name="Frisvad J.C."/>
            <person name="Larsen T.O."/>
            <person name="Kjaerboelling I."/>
            <person name="Rothschild-Mancinelli K."/>
            <person name="Lyhne E.K."/>
            <person name="Kogle M.E."/>
            <person name="Barry K."/>
            <person name="Clum A."/>
            <person name="Na H."/>
            <person name="Ledsgaard L."/>
            <person name="Lin J."/>
            <person name="Lipzen A."/>
            <person name="Kuo A."/>
            <person name="Riley R."/>
            <person name="Mondo S."/>
            <person name="Labutti K."/>
            <person name="Haridas S."/>
            <person name="Pangalinan J."/>
            <person name="Salamov A.A."/>
            <person name="Simmons B.A."/>
            <person name="Magnuson J.K."/>
            <person name="Chen J."/>
            <person name="Drula E."/>
            <person name="Henrissat B."/>
            <person name="Wiebenga A."/>
            <person name="Lubbers R.J."/>
            <person name="Gomes A.C."/>
            <person name="Makela M.R."/>
            <person name="Stajich J."/>
            <person name="Grigoriev I.V."/>
            <person name="Mortensen U.H."/>
            <person name="De Vries R.P."/>
            <person name="Baker S.E."/>
            <person name="Andersen M.R."/>
        </authorList>
    </citation>
    <scope>NUCLEOTIDE SEQUENCE [LARGE SCALE GENOMIC DNA]</scope>
    <source>
        <strain evidence="3 4">CBS 209.92</strain>
    </source>
</reference>
<organism evidence="3 4">
    <name type="scientific">Aspergillus keveii</name>
    <dbReference type="NCBI Taxonomy" id="714993"/>
    <lineage>
        <taxon>Eukaryota</taxon>
        <taxon>Fungi</taxon>
        <taxon>Dikarya</taxon>
        <taxon>Ascomycota</taxon>
        <taxon>Pezizomycotina</taxon>
        <taxon>Eurotiomycetes</taxon>
        <taxon>Eurotiomycetidae</taxon>
        <taxon>Eurotiales</taxon>
        <taxon>Aspergillaceae</taxon>
        <taxon>Aspergillus</taxon>
        <taxon>Aspergillus subgen. Nidulantes</taxon>
    </lineage>
</organism>
<dbReference type="EMBL" id="JBFTWV010000122">
    <property type="protein sequence ID" value="KAL2786280.1"/>
    <property type="molecule type" value="Genomic_DNA"/>
</dbReference>
<keyword evidence="2" id="KW-0012">Acyltransferase</keyword>
<evidence type="ECO:0000313" key="3">
    <source>
        <dbReference type="EMBL" id="KAL2786280.1"/>
    </source>
</evidence>
<evidence type="ECO:0000313" key="4">
    <source>
        <dbReference type="Proteomes" id="UP001610563"/>
    </source>
</evidence>
<evidence type="ECO:0000256" key="1">
    <source>
        <dbReference type="ARBA" id="ARBA00022679"/>
    </source>
</evidence>
<sequence length="365" mass="39299">MAFDHTVFDGSGAGVILERLAECCQNPHVNLTPVDNCEAELRSTISRLGKASCATHEFNRLFASSEAPTGADSQPVSGTLLPQTTTRVLTFSPDRIQTLKSACISLLPSLIDAEAGHPTSLLFHSTFLPNYVSSSDIVTALVALGIGRARGCVDRLSTPGKLMTAVNFRGRLRPPLPKNYFGNAVTVIQTQVSSQVPQIELAKGFSAGEGFLDRNVARVACIAQLAAQLRSGLMSIDDGYVRSLVSYVSQNFGGGGSQIALTDTIVTSWRHLGVYNLDFGVKLGRIARFLPHPPSFDGVCCLLPARALERLTDGAIKNASNAPWDMQISLESSAMASFAQDDFTRWACGNDLERLKDSKMRNIMC</sequence>
<evidence type="ECO:0000256" key="2">
    <source>
        <dbReference type="ARBA" id="ARBA00023315"/>
    </source>
</evidence>
<accession>A0ABR4FSR4</accession>
<dbReference type="PANTHER" id="PTHR31642:SF270">
    <property type="entry name" value="O-ACYLTRANSFERASE AUSQ"/>
    <property type="match status" value="1"/>
</dbReference>
<dbReference type="Gene3D" id="3.30.559.10">
    <property type="entry name" value="Chloramphenicol acetyltransferase-like domain"/>
    <property type="match status" value="1"/>
</dbReference>
<dbReference type="InterPro" id="IPR023213">
    <property type="entry name" value="CAT-like_dom_sf"/>
</dbReference>
<name>A0ABR4FSR4_9EURO</name>
<evidence type="ECO:0008006" key="5">
    <source>
        <dbReference type="Google" id="ProtNLM"/>
    </source>
</evidence>
<dbReference type="InterPro" id="IPR050317">
    <property type="entry name" value="Plant_Fungal_Acyltransferase"/>
</dbReference>
<dbReference type="Proteomes" id="UP001610563">
    <property type="component" value="Unassembled WGS sequence"/>
</dbReference>
<dbReference type="PANTHER" id="PTHR31642">
    <property type="entry name" value="TRICHOTHECENE 3-O-ACETYLTRANSFERASE"/>
    <property type="match status" value="1"/>
</dbReference>
<gene>
    <name evidence="3" type="ORF">BJX66DRAFT_342333</name>
</gene>
<comment type="caution">
    <text evidence="3">The sequence shown here is derived from an EMBL/GenBank/DDBJ whole genome shotgun (WGS) entry which is preliminary data.</text>
</comment>
<keyword evidence="4" id="KW-1185">Reference proteome</keyword>
<keyword evidence="1" id="KW-0808">Transferase</keyword>
<proteinExistence type="predicted"/>
<protein>
    <recommendedName>
        <fullName evidence="5">Trichothecene 3-O-acetyltransferase</fullName>
    </recommendedName>
</protein>
<dbReference type="Pfam" id="PF02458">
    <property type="entry name" value="Transferase"/>
    <property type="match status" value="1"/>
</dbReference>